<organism evidence="3 4">
    <name type="scientific">Planomonospora parontospora</name>
    <dbReference type="NCBI Taxonomy" id="58119"/>
    <lineage>
        <taxon>Bacteria</taxon>
        <taxon>Bacillati</taxon>
        <taxon>Actinomycetota</taxon>
        <taxon>Actinomycetes</taxon>
        <taxon>Streptosporangiales</taxon>
        <taxon>Streptosporangiaceae</taxon>
        <taxon>Planomonospora</taxon>
    </lineage>
</organism>
<name>A0AA37BDP5_9ACTN</name>
<dbReference type="RefSeq" id="WP_239319562.1">
    <property type="nucleotide sequence ID" value="NZ_BMQD01000003.1"/>
</dbReference>
<proteinExistence type="predicted"/>
<feature type="signal peptide" evidence="2">
    <location>
        <begin position="1"/>
        <end position="27"/>
    </location>
</feature>
<evidence type="ECO:0000256" key="1">
    <source>
        <dbReference type="SAM" id="MobiDB-lite"/>
    </source>
</evidence>
<sequence>MKRRIGFAALALVMSVPAAALPASAQAASPDPARAVERQFRPGRGVELTEVARSSAGDEPSSFTFRSRGRIQFGSPGPVASDSTLRMDPTPEARKNLENDLGEGFLSGLFDPEDRIVVKNRLHTSGGVYGSVLPAGKSWLRMKQPARATDLGIQPINVFDPAVLRSLLKDSSGKPFSGGRFYRGTVSRAELRRTAGTTHGSTPAAGGKAKISWRLWTDAAGLPSRMSTVESVGKGKISMTFRTDTRYTGWGSAVVVLPPPADQVIDEEDLPGDLPEYKEPVDTLSSLSRRG</sequence>
<evidence type="ECO:0000313" key="4">
    <source>
        <dbReference type="Proteomes" id="UP000627984"/>
    </source>
</evidence>
<dbReference type="Proteomes" id="UP000627984">
    <property type="component" value="Unassembled WGS sequence"/>
</dbReference>
<keyword evidence="2" id="KW-0732">Signal</keyword>
<dbReference type="EMBL" id="BMQD01000003">
    <property type="protein sequence ID" value="GGK55338.1"/>
    <property type="molecule type" value="Genomic_DNA"/>
</dbReference>
<feature type="chain" id="PRO_5041278159" evidence="2">
    <location>
        <begin position="28"/>
        <end position="291"/>
    </location>
</feature>
<accession>A0AA37BDP5</accession>
<reference evidence="3" key="2">
    <citation type="submission" date="2022-09" db="EMBL/GenBank/DDBJ databases">
        <authorList>
            <person name="Sun Q."/>
            <person name="Ohkuma M."/>
        </authorList>
    </citation>
    <scope>NUCLEOTIDE SEQUENCE</scope>
    <source>
        <strain evidence="3">JCM 3093</strain>
    </source>
</reference>
<protein>
    <submittedName>
        <fullName evidence="3">Uncharacterized protein</fullName>
    </submittedName>
</protein>
<gene>
    <name evidence="3" type="ORF">GCM10010126_13620</name>
</gene>
<evidence type="ECO:0000313" key="3">
    <source>
        <dbReference type="EMBL" id="GGK55338.1"/>
    </source>
</evidence>
<feature type="region of interest" description="Disordered" evidence="1">
    <location>
        <begin position="264"/>
        <end position="291"/>
    </location>
</feature>
<evidence type="ECO:0000256" key="2">
    <source>
        <dbReference type="SAM" id="SignalP"/>
    </source>
</evidence>
<dbReference type="AlphaFoldDB" id="A0AA37BDP5"/>
<comment type="caution">
    <text evidence="3">The sequence shown here is derived from an EMBL/GenBank/DDBJ whole genome shotgun (WGS) entry which is preliminary data.</text>
</comment>
<reference evidence="3" key="1">
    <citation type="journal article" date="2014" name="Int. J. Syst. Evol. Microbiol.">
        <title>Complete genome sequence of Corynebacterium casei LMG S-19264T (=DSM 44701T), isolated from a smear-ripened cheese.</title>
        <authorList>
            <consortium name="US DOE Joint Genome Institute (JGI-PGF)"/>
            <person name="Walter F."/>
            <person name="Albersmeier A."/>
            <person name="Kalinowski J."/>
            <person name="Ruckert C."/>
        </authorList>
    </citation>
    <scope>NUCLEOTIDE SEQUENCE</scope>
    <source>
        <strain evidence="3">JCM 3093</strain>
    </source>
</reference>